<dbReference type="AlphaFoldDB" id="A0A4Q1QUN2"/>
<dbReference type="Gene3D" id="3.40.50.410">
    <property type="entry name" value="von Willebrand factor, type A domain"/>
    <property type="match status" value="1"/>
</dbReference>
<dbReference type="PANTHER" id="PTHR30634">
    <property type="entry name" value="OUTER MEMBRANE LOLAB LIPOPROTEIN INSERTION APPARATUS"/>
    <property type="match status" value="1"/>
</dbReference>
<dbReference type="InterPro" id="IPR050458">
    <property type="entry name" value="LolB"/>
</dbReference>
<protein>
    <submittedName>
        <fullName evidence="3">VWA domain-containing protein</fullName>
    </submittedName>
</protein>
<sequence>MTGPLLLGVRHHGPGSARAVRAALEQYTPAAVLIEGPPEADELVPLAAREEMRPPVALLAHAQDDPGRAAFWPLAEFSPEWVALRWALQHGVPVRFIDLPAAHSLAMGEDGEPAEGEQPEGGKSGGEGPEGEQAEGDRSGGEGPDEEPGTQEGPEEDQGTQADVRVDPVRVLAEAAGYDDPERWWEDVVEHRGGGGTSRRSGAESEGEPDADAAAPFAALAEAMGALREAYGDGGHDRDPVREAHMRLRLRAARKEFGDNIAVVCGAWHVPALAQRTTVAADRQLLKGLPKVKATVTWVPWTHRRLSRHSGYGAGIASPGWYGHLFSAPDRPVERWLTKAAGLLREEDYAVSSAHVIEAVRLAEGLATVRGRPLAGLTELDDAIRAVMGDGSDAPSTLIHDRLVVGEALGEVPEDAPAVPLQRDIARTRRTLRLTPEARERELELDLRKETDAARSRLLHRLRLLGIPWGEPADSRGSTGTFRETWRLRWEPELSVRVAEAGIWGTTVLSAATAKAVAEASGAPRASGASGAGTLAGVTALAERCLLAGLPDALPVVMQALSDRAALDADVGHLAQALPALVRSVRYGDVRGTQSAALREVAMGLAERVFVGLPPACAGLDADGAAAMRGHLDATHQAVGLLGRPESGEQPAPKSLRARWAAVLHTVSERDAVPGLIRGRAVRLLLDDGELGEEGAERLMGLALSPGSPPVDAAGWVEGFVGGGDGGMLLVHDERLLALVDGWLTGVPDAAFTDVLPLLRRTFAEYEAGVRRTLGELIRRGPMATPRRPPGDAPDAAAPGFGPGLDRDRAAAVLPTLRLLLGIEQQGFDSEPSGPEGHTGPAGPAGPAEPTVPAEPIGPTGATGPAEPTQAIASATASAQAIASATASAQATVSEDERLRRWRLVLGGGGADGTGCELRGRDAAMDGALASLYGRKSGNGGKRAGGGSRSAGLGASAPGVARWLGDIRTYFPSSVVQVMQRDAIDRLGLSALLLEPEMLEAVEADVHLVGTLLSLNRLMPETAKDSARAVVRKVVEELEKKLANRTRAALTGALDRSARISRPRHRDIDWDRTIRANLKNYLPEYRTVVPERLIGYGRAAQSVKKEVVLCIDQSGSMAASVVYASVFGAVLASMRAIDTRLVVFDTEVVDLTDQLDDPVDVLFGTQLGGGTDINRALAYCQSRITRPAETVVVLISDLYEGGIRDEMLKRVAAMKASGVQFVTLLALSDEGAPAYDRDHAAALAALDAPAFACTPDLFPDVMAAALEKRPLPIPDMAEQR</sequence>
<organism evidence="3 4">
    <name type="scientific">Streptomyces sioyaensis</name>
    <dbReference type="NCBI Taxonomy" id="67364"/>
    <lineage>
        <taxon>Bacteria</taxon>
        <taxon>Bacillati</taxon>
        <taxon>Actinomycetota</taxon>
        <taxon>Actinomycetes</taxon>
        <taxon>Kitasatosporales</taxon>
        <taxon>Streptomycetaceae</taxon>
        <taxon>Streptomyces</taxon>
    </lineage>
</organism>
<dbReference type="Proteomes" id="UP000289482">
    <property type="component" value="Unassembled WGS sequence"/>
</dbReference>
<dbReference type="SMART" id="SM00327">
    <property type="entry name" value="VWA"/>
    <property type="match status" value="1"/>
</dbReference>
<dbReference type="InterPro" id="IPR008912">
    <property type="entry name" value="Uncharacterised_CoxE"/>
</dbReference>
<evidence type="ECO:0000313" key="3">
    <source>
        <dbReference type="EMBL" id="RXS65945.1"/>
    </source>
</evidence>
<dbReference type="InterPro" id="IPR002035">
    <property type="entry name" value="VWF_A"/>
</dbReference>
<accession>A0A4Q1QUN2</accession>
<name>A0A4Q1QUN2_9ACTN</name>
<dbReference type="InterPro" id="IPR043737">
    <property type="entry name" value="DUF5682"/>
</dbReference>
<feature type="region of interest" description="Disordered" evidence="1">
    <location>
        <begin position="827"/>
        <end position="867"/>
    </location>
</feature>
<reference evidence="3 4" key="1">
    <citation type="submission" date="2019-01" db="EMBL/GenBank/DDBJ databases">
        <title>Draft genome sequences of the type strain Streptomyces sioyaensis DSM 40032 and its novel strain, TM32, a thermotolerant antibiotics-producing actinobacterium.</title>
        <authorList>
            <person name="Nakaew N."/>
            <person name="Lumyong S."/>
            <person name="Sloan W.T."/>
            <person name="Sungthong R."/>
        </authorList>
    </citation>
    <scope>NUCLEOTIDE SEQUENCE [LARGE SCALE GENOMIC DNA]</scope>
    <source>
        <strain evidence="3 4">DSM 40032</strain>
    </source>
</reference>
<feature type="domain" description="VWFA" evidence="2">
    <location>
        <begin position="1104"/>
        <end position="1263"/>
    </location>
</feature>
<proteinExistence type="predicted"/>
<dbReference type="Pfam" id="PF18934">
    <property type="entry name" value="DUF5682"/>
    <property type="match status" value="1"/>
</dbReference>
<feature type="compositionally biased region" description="Acidic residues" evidence="1">
    <location>
        <begin position="143"/>
        <end position="158"/>
    </location>
</feature>
<gene>
    <name evidence="3" type="ORF">EST54_16935</name>
</gene>
<evidence type="ECO:0000259" key="2">
    <source>
        <dbReference type="SMART" id="SM00327"/>
    </source>
</evidence>
<dbReference type="SUPFAM" id="SSF53300">
    <property type="entry name" value="vWA-like"/>
    <property type="match status" value="1"/>
</dbReference>
<keyword evidence="4" id="KW-1185">Reference proteome</keyword>
<feature type="compositionally biased region" description="Acidic residues" evidence="1">
    <location>
        <begin position="109"/>
        <end position="118"/>
    </location>
</feature>
<feature type="compositionally biased region" description="Low complexity" evidence="1">
    <location>
        <begin position="834"/>
        <end position="855"/>
    </location>
</feature>
<dbReference type="Pfam" id="PF05762">
    <property type="entry name" value="VWA_CoxE"/>
    <property type="match status" value="1"/>
</dbReference>
<dbReference type="EMBL" id="SDIF01000043">
    <property type="protein sequence ID" value="RXS65945.1"/>
    <property type="molecule type" value="Genomic_DNA"/>
</dbReference>
<comment type="caution">
    <text evidence="3">The sequence shown here is derived from an EMBL/GenBank/DDBJ whole genome shotgun (WGS) entry which is preliminary data.</text>
</comment>
<feature type="region of interest" description="Disordered" evidence="1">
    <location>
        <begin position="107"/>
        <end position="167"/>
    </location>
</feature>
<evidence type="ECO:0000256" key="1">
    <source>
        <dbReference type="SAM" id="MobiDB-lite"/>
    </source>
</evidence>
<dbReference type="CDD" id="cd01462">
    <property type="entry name" value="VWA_YIEM_type"/>
    <property type="match status" value="1"/>
</dbReference>
<feature type="region of interest" description="Disordered" evidence="1">
    <location>
        <begin position="191"/>
        <end position="211"/>
    </location>
</feature>
<evidence type="ECO:0000313" key="4">
    <source>
        <dbReference type="Proteomes" id="UP000289482"/>
    </source>
</evidence>
<dbReference type="InterPro" id="IPR036465">
    <property type="entry name" value="vWFA_dom_sf"/>
</dbReference>
<feature type="region of interest" description="Disordered" evidence="1">
    <location>
        <begin position="779"/>
        <end position="804"/>
    </location>
</feature>
<dbReference type="PANTHER" id="PTHR30634:SF16">
    <property type="entry name" value="OUTER-MEMBRANE LIPOPROTEIN LOLB"/>
    <property type="match status" value="1"/>
</dbReference>